<dbReference type="SUPFAM" id="SSF52540">
    <property type="entry name" value="P-loop containing nucleoside triphosphate hydrolases"/>
    <property type="match status" value="1"/>
</dbReference>
<dbReference type="STRING" id="539.A7P85_05855"/>
<reference evidence="12" key="1">
    <citation type="submission" date="2016-05" db="EMBL/GenBank/DDBJ databases">
        <title>Draft genome of Corynebacterium afermentans subsp. afermentans LCDC 88199T.</title>
        <authorList>
            <person name="Bernier A.-M."/>
            <person name="Bernard K."/>
        </authorList>
    </citation>
    <scope>NUCLEOTIDE SEQUENCE [LARGE SCALE GENOMIC DNA]</scope>
    <source>
        <strain evidence="12">NML04-0072</strain>
    </source>
</reference>
<gene>
    <name evidence="11" type="ORF">A7P90_11795</name>
</gene>
<dbReference type="NCBIfam" id="TIGR00150">
    <property type="entry name" value="T6A_YjeE"/>
    <property type="match status" value="1"/>
</dbReference>
<dbReference type="InterPro" id="IPR003442">
    <property type="entry name" value="T6A_TsaE"/>
</dbReference>
<keyword evidence="9" id="KW-0460">Magnesium</keyword>
<dbReference type="PANTHER" id="PTHR33540:SF2">
    <property type="entry name" value="TRNA THREONYLCARBAMOYLADENOSINE BIOSYNTHESIS PROTEIN TSAE"/>
    <property type="match status" value="1"/>
</dbReference>
<evidence type="ECO:0000256" key="6">
    <source>
        <dbReference type="ARBA" id="ARBA00022723"/>
    </source>
</evidence>
<dbReference type="EMBL" id="LXSG01000049">
    <property type="protein sequence ID" value="OAM14865.1"/>
    <property type="molecule type" value="Genomic_DNA"/>
</dbReference>
<dbReference type="GO" id="GO:0016740">
    <property type="term" value="F:transferase activity"/>
    <property type="evidence" value="ECO:0007669"/>
    <property type="project" value="UniProtKB-KW"/>
</dbReference>
<comment type="subcellular location">
    <subcellularLocation>
        <location evidence="1">Cytoplasm</location>
    </subcellularLocation>
</comment>
<evidence type="ECO:0000256" key="4">
    <source>
        <dbReference type="ARBA" id="ARBA00022490"/>
    </source>
</evidence>
<comment type="similarity">
    <text evidence="2">Belongs to the TsaE family.</text>
</comment>
<dbReference type="CDD" id="cd02019">
    <property type="entry name" value="NK"/>
    <property type="match status" value="1"/>
</dbReference>
<dbReference type="GO" id="GO:0005737">
    <property type="term" value="C:cytoplasm"/>
    <property type="evidence" value="ECO:0007669"/>
    <property type="project" value="UniProtKB-SubCell"/>
</dbReference>
<evidence type="ECO:0000256" key="8">
    <source>
        <dbReference type="ARBA" id="ARBA00022840"/>
    </source>
</evidence>
<dbReference type="InterPro" id="IPR027417">
    <property type="entry name" value="P-loop_NTPase"/>
</dbReference>
<evidence type="ECO:0000313" key="12">
    <source>
        <dbReference type="Proteomes" id="UP000077589"/>
    </source>
</evidence>
<organism evidence="11 12">
    <name type="scientific">Eikenella corrodens</name>
    <dbReference type="NCBI Taxonomy" id="539"/>
    <lineage>
        <taxon>Bacteria</taxon>
        <taxon>Pseudomonadati</taxon>
        <taxon>Pseudomonadota</taxon>
        <taxon>Betaproteobacteria</taxon>
        <taxon>Neisseriales</taxon>
        <taxon>Neisseriaceae</taxon>
        <taxon>Eikenella</taxon>
    </lineage>
</organism>
<name>A0A1A9RAI4_EIKCO</name>
<dbReference type="Gene3D" id="3.40.50.300">
    <property type="entry name" value="P-loop containing nucleotide triphosphate hydrolases"/>
    <property type="match status" value="1"/>
</dbReference>
<keyword evidence="4" id="KW-0963">Cytoplasm</keyword>
<evidence type="ECO:0000256" key="7">
    <source>
        <dbReference type="ARBA" id="ARBA00022741"/>
    </source>
</evidence>
<keyword evidence="7" id="KW-0547">Nucleotide-binding</keyword>
<evidence type="ECO:0000256" key="2">
    <source>
        <dbReference type="ARBA" id="ARBA00007599"/>
    </source>
</evidence>
<evidence type="ECO:0000313" key="11">
    <source>
        <dbReference type="EMBL" id="OAM14865.1"/>
    </source>
</evidence>
<dbReference type="GO" id="GO:0046872">
    <property type="term" value="F:metal ion binding"/>
    <property type="evidence" value="ECO:0007669"/>
    <property type="project" value="UniProtKB-KW"/>
</dbReference>
<dbReference type="AlphaFoldDB" id="A0A1A9RAI4"/>
<dbReference type="Pfam" id="PF02367">
    <property type="entry name" value="TsaE"/>
    <property type="match status" value="1"/>
</dbReference>
<protein>
    <recommendedName>
        <fullName evidence="3">tRNA threonylcarbamoyladenosine biosynthesis protein TsaE</fullName>
    </recommendedName>
    <alternativeName>
        <fullName evidence="10">t(6)A37 threonylcarbamoyladenosine biosynthesis protein TsaE</fullName>
    </alternativeName>
</protein>
<keyword evidence="5" id="KW-0819">tRNA processing</keyword>
<dbReference type="PANTHER" id="PTHR33540">
    <property type="entry name" value="TRNA THREONYLCARBAMOYLADENOSINE BIOSYNTHESIS PROTEIN TSAE"/>
    <property type="match status" value="1"/>
</dbReference>
<evidence type="ECO:0000256" key="1">
    <source>
        <dbReference type="ARBA" id="ARBA00004496"/>
    </source>
</evidence>
<proteinExistence type="inferred from homology"/>
<keyword evidence="8" id="KW-0067">ATP-binding</keyword>
<dbReference type="Proteomes" id="UP000077589">
    <property type="component" value="Unassembled WGS sequence"/>
</dbReference>
<evidence type="ECO:0000256" key="3">
    <source>
        <dbReference type="ARBA" id="ARBA00019010"/>
    </source>
</evidence>
<dbReference type="GO" id="GO:0005524">
    <property type="term" value="F:ATP binding"/>
    <property type="evidence" value="ECO:0007669"/>
    <property type="project" value="UniProtKB-KW"/>
</dbReference>
<evidence type="ECO:0000256" key="10">
    <source>
        <dbReference type="ARBA" id="ARBA00032441"/>
    </source>
</evidence>
<dbReference type="RefSeq" id="WP_049259285.1">
    <property type="nucleotide sequence ID" value="NZ_CAJPRZ010000002.1"/>
</dbReference>
<evidence type="ECO:0000256" key="5">
    <source>
        <dbReference type="ARBA" id="ARBA00022694"/>
    </source>
</evidence>
<evidence type="ECO:0000256" key="9">
    <source>
        <dbReference type="ARBA" id="ARBA00022842"/>
    </source>
</evidence>
<sequence length="160" mass="17393">MQNSLSLFLNGETATEAFGQRIAPDLAAPLVVWLEGDLGAGKTTLVRAILRRLGHAGAVKSPTYAIVESYRPNGLVVNHFDLYRFAAPEEWEDAGLGELFAEPALHFIEWPQRAEGFMPAADLCIALQNSGSGRVCTLSADSEKGKQLIKLWQNLPAELS</sequence>
<keyword evidence="11" id="KW-0808">Transferase</keyword>
<dbReference type="OrthoDB" id="9800307at2"/>
<dbReference type="GO" id="GO:0002949">
    <property type="term" value="P:tRNA threonylcarbamoyladenosine modification"/>
    <property type="evidence" value="ECO:0007669"/>
    <property type="project" value="InterPro"/>
</dbReference>
<keyword evidence="6" id="KW-0479">Metal-binding</keyword>
<comment type="caution">
    <text evidence="11">The sequence shown here is derived from an EMBL/GenBank/DDBJ whole genome shotgun (WGS) entry which is preliminary data.</text>
</comment>
<accession>A0A1A9RAI4</accession>